<dbReference type="PANTHER" id="PTHR43394:SF1">
    <property type="entry name" value="ATP-BINDING CASSETTE SUB-FAMILY B MEMBER 10, MITOCHONDRIAL"/>
    <property type="match status" value="1"/>
</dbReference>
<dbReference type="Pfam" id="PF00664">
    <property type="entry name" value="ABC_membrane"/>
    <property type="match status" value="1"/>
</dbReference>
<dbReference type="GO" id="GO:0005524">
    <property type="term" value="F:ATP binding"/>
    <property type="evidence" value="ECO:0007669"/>
    <property type="project" value="UniProtKB-KW"/>
</dbReference>
<evidence type="ECO:0000256" key="4">
    <source>
        <dbReference type="ARBA" id="ARBA00022840"/>
    </source>
</evidence>
<evidence type="ECO:0000256" key="2">
    <source>
        <dbReference type="ARBA" id="ARBA00022692"/>
    </source>
</evidence>
<feature type="transmembrane region" description="Helical" evidence="8">
    <location>
        <begin position="282"/>
        <end position="301"/>
    </location>
</feature>
<dbReference type="Gene3D" id="3.40.50.300">
    <property type="entry name" value="P-loop containing nucleotide triphosphate hydrolases"/>
    <property type="match status" value="1"/>
</dbReference>
<dbReference type="InterPro" id="IPR003593">
    <property type="entry name" value="AAA+_ATPase"/>
</dbReference>
<feature type="domain" description="ABC transmembrane type-1" evidence="10">
    <location>
        <begin position="58"/>
        <end position="299"/>
    </location>
</feature>
<comment type="subcellular location">
    <subcellularLocation>
        <location evidence="1">Cell membrane</location>
        <topology evidence="1">Multi-pass membrane protein</topology>
    </subcellularLocation>
</comment>
<evidence type="ECO:0000256" key="3">
    <source>
        <dbReference type="ARBA" id="ARBA00022741"/>
    </source>
</evidence>
<name>A0ABY5AIV1_9ACTO</name>
<feature type="region of interest" description="Disordered" evidence="7">
    <location>
        <begin position="1"/>
        <end position="22"/>
    </location>
</feature>
<feature type="transmembrane region" description="Helical" evidence="8">
    <location>
        <begin position="91"/>
        <end position="111"/>
    </location>
</feature>
<keyword evidence="12" id="KW-1185">Reference proteome</keyword>
<dbReference type="Gene3D" id="1.20.1560.10">
    <property type="entry name" value="ABC transporter type 1, transmembrane domain"/>
    <property type="match status" value="1"/>
</dbReference>
<feature type="transmembrane region" description="Helical" evidence="8">
    <location>
        <begin position="57"/>
        <end position="79"/>
    </location>
</feature>
<dbReference type="RefSeq" id="WP_252673774.1">
    <property type="nucleotide sequence ID" value="NZ_CP099547.1"/>
</dbReference>
<dbReference type="InterPro" id="IPR003439">
    <property type="entry name" value="ABC_transporter-like_ATP-bd"/>
</dbReference>
<dbReference type="InterPro" id="IPR027417">
    <property type="entry name" value="P-loop_NTPase"/>
</dbReference>
<evidence type="ECO:0000256" key="5">
    <source>
        <dbReference type="ARBA" id="ARBA00022989"/>
    </source>
</evidence>
<dbReference type="SMART" id="SM00382">
    <property type="entry name" value="AAA"/>
    <property type="match status" value="1"/>
</dbReference>
<dbReference type="InterPro" id="IPR039421">
    <property type="entry name" value="Type_1_exporter"/>
</dbReference>
<keyword evidence="4 11" id="KW-0067">ATP-binding</keyword>
<proteinExistence type="predicted"/>
<dbReference type="SUPFAM" id="SSF90123">
    <property type="entry name" value="ABC transporter transmembrane region"/>
    <property type="match status" value="1"/>
</dbReference>
<keyword evidence="2 8" id="KW-0812">Transmembrane</keyword>
<dbReference type="InterPro" id="IPR017871">
    <property type="entry name" value="ABC_transporter-like_CS"/>
</dbReference>
<keyword evidence="6 8" id="KW-0472">Membrane</keyword>
<dbReference type="PROSITE" id="PS50893">
    <property type="entry name" value="ABC_TRANSPORTER_2"/>
    <property type="match status" value="1"/>
</dbReference>
<dbReference type="Pfam" id="PF00005">
    <property type="entry name" value="ABC_tran"/>
    <property type="match status" value="1"/>
</dbReference>
<keyword evidence="5 8" id="KW-1133">Transmembrane helix</keyword>
<evidence type="ECO:0000313" key="12">
    <source>
        <dbReference type="Proteomes" id="UP001056109"/>
    </source>
</evidence>
<evidence type="ECO:0000259" key="9">
    <source>
        <dbReference type="PROSITE" id="PS50893"/>
    </source>
</evidence>
<dbReference type="PROSITE" id="PS00211">
    <property type="entry name" value="ABC_TRANSPORTER_1"/>
    <property type="match status" value="1"/>
</dbReference>
<gene>
    <name evidence="11" type="ORF">NG665_02740</name>
</gene>
<sequence>MSEATTHTQPTNSGQPLAAEQSSLTAQVTEPRPLAQPTNRELLSWLTSITRPVHAPLLVSTFFRFINLIMDVVLFAWAAWTVVHALAGEPIGSHLLAIVIVAVIKALAYYLEQFLGHFVAFKALELLRGYAFSKLWPQAPMITTRTRSGDLLASLTRDVDRIEVVYAHTFAPVVSAIVVPPIIFLAIGMNIGWLIVAPPALCYLLAMTLVPWLGARHSFEATTTQLAHRADLVSHVTDSVFGAEEVVGYGLEDERLSVMEKLGTIVAGDTRRPALFRGLRRGLNISLALLSVIGMAAAGYATGVEPALVIALSAGMLRIFEGPKGVEDAVGALDASFASARRIWTIAHSDYGVDDGELDYPTSSANSTIEWRNVTYHYPLAGEDSQPALREANIVVARGSHTVFVGHSGSGKTTAAQLLLRFDDPSTGEILINGVNARDIRLDELRSHVVLVTQKNQILDTTIADNVRLGAPNATEEEVWAALEIAELADEVRAMPDGLHTRTGQDGTQLSGGQAQRLGLARALIIKPEVLVLDEFSANLNVELDARIRERLARDLPEVTIIEVTHRLAHTEHADQVYSFDRGTVVSQ</sequence>
<dbReference type="InterPro" id="IPR011527">
    <property type="entry name" value="ABC1_TM_dom"/>
</dbReference>
<evidence type="ECO:0000256" key="6">
    <source>
        <dbReference type="ARBA" id="ARBA00023136"/>
    </source>
</evidence>
<evidence type="ECO:0000256" key="1">
    <source>
        <dbReference type="ARBA" id="ARBA00004651"/>
    </source>
</evidence>
<protein>
    <submittedName>
        <fullName evidence="11">ABC transporter ATP-binding protein/permease</fullName>
    </submittedName>
</protein>
<feature type="transmembrane region" description="Helical" evidence="8">
    <location>
        <begin position="164"/>
        <end position="187"/>
    </location>
</feature>
<dbReference type="InterPro" id="IPR036640">
    <property type="entry name" value="ABC1_TM_sf"/>
</dbReference>
<evidence type="ECO:0000259" key="10">
    <source>
        <dbReference type="PROSITE" id="PS50929"/>
    </source>
</evidence>
<organism evidence="11 12">
    <name type="scientific">Arcanobacterium pinnipediorum</name>
    <dbReference type="NCBI Taxonomy" id="1503041"/>
    <lineage>
        <taxon>Bacteria</taxon>
        <taxon>Bacillati</taxon>
        <taxon>Actinomycetota</taxon>
        <taxon>Actinomycetes</taxon>
        <taxon>Actinomycetales</taxon>
        <taxon>Actinomycetaceae</taxon>
        <taxon>Arcanobacterium</taxon>
    </lineage>
</organism>
<evidence type="ECO:0000256" key="8">
    <source>
        <dbReference type="SAM" id="Phobius"/>
    </source>
</evidence>
<feature type="transmembrane region" description="Helical" evidence="8">
    <location>
        <begin position="193"/>
        <end position="213"/>
    </location>
</feature>
<dbReference type="Proteomes" id="UP001056109">
    <property type="component" value="Chromosome"/>
</dbReference>
<dbReference type="PROSITE" id="PS50929">
    <property type="entry name" value="ABC_TM1F"/>
    <property type="match status" value="1"/>
</dbReference>
<reference evidence="11" key="1">
    <citation type="submission" date="2022-06" db="EMBL/GenBank/DDBJ databases">
        <title>Complete Genome Sequence of Arcanobacterium pinnipediorum strain DSM 28752 isolated from a harbour seal.</title>
        <authorList>
            <person name="Borowiak M."/>
            <person name="Kreitlow A."/>
            <person name="Alssahen M."/>
            <person name="Malorny B."/>
            <person name="Laemmler C."/>
            <person name="Prenger-Berninghoff E."/>
            <person name="Siebert U."/>
            <person name="Ploetz M."/>
            <person name="Abdulmawjood A."/>
        </authorList>
    </citation>
    <scope>NUCLEOTIDE SEQUENCE</scope>
    <source>
        <strain evidence="11">DSM 28752</strain>
    </source>
</reference>
<keyword evidence="3" id="KW-0547">Nucleotide-binding</keyword>
<dbReference type="SUPFAM" id="SSF52540">
    <property type="entry name" value="P-loop containing nucleoside triphosphate hydrolases"/>
    <property type="match status" value="1"/>
</dbReference>
<feature type="domain" description="ABC transporter" evidence="9">
    <location>
        <begin position="369"/>
        <end position="588"/>
    </location>
</feature>
<evidence type="ECO:0000313" key="11">
    <source>
        <dbReference type="EMBL" id="USR79915.1"/>
    </source>
</evidence>
<accession>A0ABY5AIV1</accession>
<dbReference type="EMBL" id="CP099547">
    <property type="protein sequence ID" value="USR79915.1"/>
    <property type="molecule type" value="Genomic_DNA"/>
</dbReference>
<dbReference type="PANTHER" id="PTHR43394">
    <property type="entry name" value="ATP-DEPENDENT PERMEASE MDL1, MITOCHONDRIAL"/>
    <property type="match status" value="1"/>
</dbReference>
<evidence type="ECO:0000256" key="7">
    <source>
        <dbReference type="SAM" id="MobiDB-lite"/>
    </source>
</evidence>